<accession>A0A1I0EBY6</accession>
<evidence type="ECO:0000313" key="2">
    <source>
        <dbReference type="EMBL" id="SET42768.1"/>
    </source>
</evidence>
<feature type="region of interest" description="Disordered" evidence="1">
    <location>
        <begin position="155"/>
        <end position="184"/>
    </location>
</feature>
<name>A0A1I0EBY6_9FIRM</name>
<feature type="compositionally biased region" description="Pro residues" evidence="1">
    <location>
        <begin position="155"/>
        <end position="177"/>
    </location>
</feature>
<dbReference type="EMBL" id="FOIM01000006">
    <property type="protein sequence ID" value="SET42768.1"/>
    <property type="molecule type" value="Genomic_DNA"/>
</dbReference>
<reference evidence="3" key="1">
    <citation type="submission" date="2016-10" db="EMBL/GenBank/DDBJ databases">
        <authorList>
            <person name="Varghese N."/>
            <person name="Submissions S."/>
        </authorList>
    </citation>
    <scope>NUCLEOTIDE SEQUENCE [LARGE SCALE GENOMIC DNA]</scope>
    <source>
        <strain evidence="3">NLAE-zl-G277</strain>
    </source>
</reference>
<evidence type="ECO:0000313" key="3">
    <source>
        <dbReference type="Proteomes" id="UP000198508"/>
    </source>
</evidence>
<keyword evidence="3" id="KW-1185">Reference proteome</keyword>
<dbReference type="STRING" id="460384.SAMN05216313_10645"/>
<organism evidence="2 3">
    <name type="scientific">Enterocloster lavalensis</name>
    <dbReference type="NCBI Taxonomy" id="460384"/>
    <lineage>
        <taxon>Bacteria</taxon>
        <taxon>Bacillati</taxon>
        <taxon>Bacillota</taxon>
        <taxon>Clostridia</taxon>
        <taxon>Lachnospirales</taxon>
        <taxon>Lachnospiraceae</taxon>
        <taxon>Enterocloster</taxon>
    </lineage>
</organism>
<protein>
    <submittedName>
        <fullName evidence="2">Uncharacterized protein</fullName>
    </submittedName>
</protein>
<gene>
    <name evidence="2" type="ORF">SAMN05216313_10645</name>
</gene>
<dbReference type="RefSeq" id="WP_227170219.1">
    <property type="nucleotide sequence ID" value="NZ_CABJCG010000025.1"/>
</dbReference>
<proteinExistence type="predicted"/>
<evidence type="ECO:0000256" key="1">
    <source>
        <dbReference type="SAM" id="MobiDB-lite"/>
    </source>
</evidence>
<sequence length="261" mass="28705">MNNDPRGTMFQQGDIMRINNAYVEDVSCSNNSSGSILVSYAVREPGQAVSIQQIRLNLNRQTTVTNAAGQNSCICCIRKGMWVNVGFSPAMTRSIPPQSNAFWVAIQRTPQVPVPPVQPVPPIQPLPPVQPWPPVQPLPPVRPWPPVAPLPPRPPVQPIPPRPLPPRPPVRPTPPQRPSSTTTGRIARIDFNNRYILLGSANNPNDQTRFNISNATVFTNRFGAPIRFGDLRPGQMVRVTHSNAETLSIPPQSAAFRVQVL</sequence>
<dbReference type="Proteomes" id="UP000198508">
    <property type="component" value="Unassembled WGS sequence"/>
</dbReference>
<dbReference type="AlphaFoldDB" id="A0A1I0EBY6"/>